<evidence type="ECO:0000256" key="2">
    <source>
        <dbReference type="ARBA" id="ARBA00049988"/>
    </source>
</evidence>
<dbReference type="Gene3D" id="1.20.5.780">
    <property type="entry name" value="Single helix bin"/>
    <property type="match status" value="1"/>
</dbReference>
<name>A0ABX9XFG0_9PSED</name>
<gene>
    <name evidence="3" type="ORF">EF096_20245</name>
</gene>
<accession>A0ABX9XFG0</accession>
<reference evidence="3 4" key="1">
    <citation type="submission" date="2018-11" db="EMBL/GenBank/DDBJ databases">
        <authorList>
            <person name="Jang G.I."/>
            <person name="Hwang C.Y."/>
        </authorList>
    </citation>
    <scope>NUCLEOTIDE SEQUENCE [LARGE SCALE GENOMIC DNA]</scope>
    <source>
        <strain evidence="3 4">SSM26</strain>
    </source>
</reference>
<dbReference type="RefSeq" id="WP_123891514.1">
    <property type="nucleotide sequence ID" value="NZ_RKKU01000066.1"/>
</dbReference>
<dbReference type="InterPro" id="IPR014795">
    <property type="entry name" value="TacA_1-like"/>
</dbReference>
<comment type="similarity">
    <text evidence="2">Belongs to the TacA antitoxin family.</text>
</comment>
<evidence type="ECO:0000313" key="3">
    <source>
        <dbReference type="EMBL" id="ROZ80025.1"/>
    </source>
</evidence>
<proteinExistence type="inferred from homology"/>
<keyword evidence="1" id="KW-1277">Toxin-antitoxin system</keyword>
<comment type="caution">
    <text evidence="3">The sequence shown here is derived from an EMBL/GenBank/DDBJ whole genome shotgun (WGS) entry which is preliminary data.</text>
</comment>
<protein>
    <submittedName>
        <fullName evidence="3">DUF1778 domain-containing protein</fullName>
    </submittedName>
</protein>
<dbReference type="InterPro" id="IPR010985">
    <property type="entry name" value="Ribbon_hlx_hlx"/>
</dbReference>
<dbReference type="EMBL" id="RKKU01000066">
    <property type="protein sequence ID" value="ROZ80025.1"/>
    <property type="molecule type" value="Genomic_DNA"/>
</dbReference>
<dbReference type="SUPFAM" id="SSF47598">
    <property type="entry name" value="Ribbon-helix-helix"/>
    <property type="match status" value="1"/>
</dbReference>
<dbReference type="Pfam" id="PF08681">
    <property type="entry name" value="TacA1"/>
    <property type="match status" value="1"/>
</dbReference>
<evidence type="ECO:0000256" key="1">
    <source>
        <dbReference type="ARBA" id="ARBA00022649"/>
    </source>
</evidence>
<keyword evidence="4" id="KW-1185">Reference proteome</keyword>
<organism evidence="3 4">
    <name type="scientific">Pseudomonas neustonica</name>
    <dbReference type="NCBI Taxonomy" id="2487346"/>
    <lineage>
        <taxon>Bacteria</taxon>
        <taxon>Pseudomonadati</taxon>
        <taxon>Pseudomonadota</taxon>
        <taxon>Gammaproteobacteria</taxon>
        <taxon>Pseudomonadales</taxon>
        <taxon>Pseudomonadaceae</taxon>
        <taxon>Pseudomonas</taxon>
    </lineage>
</organism>
<dbReference type="Proteomes" id="UP000275199">
    <property type="component" value="Unassembled WGS sequence"/>
</dbReference>
<sequence>MTDADQCGLDVNFNSDELDRIKRAADICGQPVSEFIVDAAFDKAVRTILTDKVAFMSDDAYQTACRTILDLHGKGRG</sequence>
<evidence type="ECO:0000313" key="4">
    <source>
        <dbReference type="Proteomes" id="UP000275199"/>
    </source>
</evidence>